<reference evidence="1" key="1">
    <citation type="journal article" date="2014" name="Front. Microbiol.">
        <title>High frequency of phylogenetically diverse reductive dehalogenase-homologous genes in deep subseafloor sedimentary metagenomes.</title>
        <authorList>
            <person name="Kawai M."/>
            <person name="Futagami T."/>
            <person name="Toyoda A."/>
            <person name="Takaki Y."/>
            <person name="Nishi S."/>
            <person name="Hori S."/>
            <person name="Arai W."/>
            <person name="Tsubouchi T."/>
            <person name="Morono Y."/>
            <person name="Uchiyama I."/>
            <person name="Ito T."/>
            <person name="Fujiyama A."/>
            <person name="Inagaki F."/>
            <person name="Takami H."/>
        </authorList>
    </citation>
    <scope>NUCLEOTIDE SEQUENCE</scope>
    <source>
        <strain evidence="1">Expedition CK06-06</strain>
    </source>
</reference>
<comment type="caution">
    <text evidence="1">The sequence shown here is derived from an EMBL/GenBank/DDBJ whole genome shotgun (WGS) entry which is preliminary data.</text>
</comment>
<evidence type="ECO:0008006" key="2">
    <source>
        <dbReference type="Google" id="ProtNLM"/>
    </source>
</evidence>
<protein>
    <recommendedName>
        <fullName evidence="2">DUF4331 domain-containing protein</fullName>
    </recommendedName>
</protein>
<organism evidence="1">
    <name type="scientific">marine sediment metagenome</name>
    <dbReference type="NCBI Taxonomy" id="412755"/>
    <lineage>
        <taxon>unclassified sequences</taxon>
        <taxon>metagenomes</taxon>
        <taxon>ecological metagenomes</taxon>
    </lineage>
</organism>
<sequence length="268" mass="29223">DNVTQISMISPGPEMGILLPATKIFFEGRDFPDDPDGAQTVIDAFEFDGNTGGAFKDYYRSQDILSLLVEGAKYGYDTKMGGSGGDPAGLSPQQMHIVQKGTTKTTFFLEGGMGYGNPGPDAIGGRGWMNYFDPLFFEDFEDELIFSRTQQGTLRHRVDAAVLKLNARHDNVLDARDDDPDDSITALTMPEQYTTSGLDAGDNPQVTFQEKGISINDPLQIAGTRKFYTKTSSDTNTPSSPSEVALQVALRYVHDVPLTDTPELGPLF</sequence>
<accession>X0VBJ9</accession>
<proteinExistence type="predicted"/>
<name>X0VBJ9_9ZZZZ</name>
<dbReference type="AlphaFoldDB" id="X0VBJ9"/>
<feature type="non-terminal residue" evidence="1">
    <location>
        <position position="1"/>
    </location>
</feature>
<gene>
    <name evidence="1" type="ORF">S01H1_39046</name>
</gene>
<feature type="non-terminal residue" evidence="1">
    <location>
        <position position="268"/>
    </location>
</feature>
<evidence type="ECO:0000313" key="1">
    <source>
        <dbReference type="EMBL" id="GAG09868.1"/>
    </source>
</evidence>
<dbReference type="EMBL" id="BARS01024606">
    <property type="protein sequence ID" value="GAG09868.1"/>
    <property type="molecule type" value="Genomic_DNA"/>
</dbReference>